<evidence type="ECO:0000256" key="4">
    <source>
        <dbReference type="SAM" id="SignalP"/>
    </source>
</evidence>
<dbReference type="AlphaFoldDB" id="A0AAE3DJK1"/>
<dbReference type="PANTHER" id="PTHR30024">
    <property type="entry name" value="ALIPHATIC SULFONATES-BINDING PROTEIN-RELATED"/>
    <property type="match status" value="1"/>
</dbReference>
<name>A0AAE3DJK1_9FIRM</name>
<evidence type="ECO:0000256" key="3">
    <source>
        <dbReference type="ARBA" id="ARBA00022729"/>
    </source>
</evidence>
<keyword evidence="7" id="KW-1185">Reference proteome</keyword>
<feature type="signal peptide" evidence="4">
    <location>
        <begin position="1"/>
        <end position="21"/>
    </location>
</feature>
<feature type="chain" id="PRO_5042042336" evidence="4">
    <location>
        <begin position="22"/>
        <end position="341"/>
    </location>
</feature>
<evidence type="ECO:0000313" key="7">
    <source>
        <dbReference type="Proteomes" id="UP001199355"/>
    </source>
</evidence>
<reference evidence="6 7" key="1">
    <citation type="submission" date="2021-10" db="EMBL/GenBank/DDBJ databases">
        <title>Anaerobic single-cell dispensing facilitates the cultivation of human gut bacteria.</title>
        <authorList>
            <person name="Afrizal A."/>
        </authorList>
    </citation>
    <scope>NUCLEOTIDE SEQUENCE [LARGE SCALE GENOMIC DNA]</scope>
    <source>
        <strain evidence="6 7">CLA-AA-H244</strain>
    </source>
</reference>
<dbReference type="Pfam" id="PF09084">
    <property type="entry name" value="NMT1"/>
    <property type="match status" value="1"/>
</dbReference>
<dbReference type="PANTHER" id="PTHR30024:SF47">
    <property type="entry name" value="TAURINE-BINDING PERIPLASMIC PROTEIN"/>
    <property type="match status" value="1"/>
</dbReference>
<dbReference type="SUPFAM" id="SSF53850">
    <property type="entry name" value="Periplasmic binding protein-like II"/>
    <property type="match status" value="1"/>
</dbReference>
<sequence length="341" mass="37585">MKKRRWICLALTAALTIGMLAGCGQKKDLSDGGEKKELQKVTLNEVAHSIFYAPMYVAIEEGYFREEGIDLTLVTGFGADKTVTAVLAGEADIGFMGSESTIYTKNGGAEDYLINFAQLTQRAGNFLVAREPIENFEWDMLKGKKVLGGRAGGMPEMVFEYILKQYNIDPTEDLSIDQSIDFGSTAAAFSGGQGDFTVEFEPHATALEQKGDGYVVASLGEESGYVPYTAFSAKKSYLEAHPDTVQAFVNALQRGMEKVSQSTPEEIAKMIALQFPETDEAVLTAIVRRYVEQDTWKTDLIFSEDAFVLLQDILEEGGELTNRVAYEELVNTEFAKKALER</sequence>
<comment type="caution">
    <text evidence="6">The sequence shown here is derived from an EMBL/GenBank/DDBJ whole genome shotgun (WGS) entry which is preliminary data.</text>
</comment>
<dbReference type="PROSITE" id="PS51257">
    <property type="entry name" value="PROKAR_LIPOPROTEIN"/>
    <property type="match status" value="1"/>
</dbReference>
<dbReference type="Gene3D" id="3.40.190.10">
    <property type="entry name" value="Periplasmic binding protein-like II"/>
    <property type="match status" value="2"/>
</dbReference>
<organism evidence="6 7">
    <name type="scientific">Gallintestinimicrobium propionicum</name>
    <dbReference type="NCBI Taxonomy" id="2981770"/>
    <lineage>
        <taxon>Bacteria</taxon>
        <taxon>Bacillati</taxon>
        <taxon>Bacillota</taxon>
        <taxon>Clostridia</taxon>
        <taxon>Lachnospirales</taxon>
        <taxon>Lachnospiraceae</taxon>
        <taxon>Gallintestinimicrobium</taxon>
    </lineage>
</organism>
<proteinExistence type="inferred from homology"/>
<dbReference type="GO" id="GO:0042597">
    <property type="term" value="C:periplasmic space"/>
    <property type="evidence" value="ECO:0007669"/>
    <property type="project" value="UniProtKB-SubCell"/>
</dbReference>
<dbReference type="Proteomes" id="UP001199355">
    <property type="component" value="Unassembled WGS sequence"/>
</dbReference>
<dbReference type="EMBL" id="JAJEQF010000001">
    <property type="protein sequence ID" value="MCC2166260.1"/>
    <property type="molecule type" value="Genomic_DNA"/>
</dbReference>
<feature type="domain" description="SsuA/THI5-like" evidence="5">
    <location>
        <begin position="53"/>
        <end position="261"/>
    </location>
</feature>
<evidence type="ECO:0000256" key="1">
    <source>
        <dbReference type="ARBA" id="ARBA00004418"/>
    </source>
</evidence>
<dbReference type="InterPro" id="IPR015168">
    <property type="entry name" value="SsuA/THI5"/>
</dbReference>
<evidence type="ECO:0000256" key="2">
    <source>
        <dbReference type="ARBA" id="ARBA00010742"/>
    </source>
</evidence>
<protein>
    <submittedName>
        <fullName evidence="6">ABC transporter substrate-binding protein</fullName>
    </submittedName>
</protein>
<dbReference type="RefSeq" id="WP_308727465.1">
    <property type="nucleotide sequence ID" value="NZ_JAJEQF010000001.1"/>
</dbReference>
<evidence type="ECO:0000259" key="5">
    <source>
        <dbReference type="Pfam" id="PF09084"/>
    </source>
</evidence>
<gene>
    <name evidence="6" type="ORF">LKD45_00875</name>
</gene>
<evidence type="ECO:0000313" key="6">
    <source>
        <dbReference type="EMBL" id="MCC2166260.1"/>
    </source>
</evidence>
<comment type="subcellular location">
    <subcellularLocation>
        <location evidence="1">Periplasm</location>
    </subcellularLocation>
</comment>
<accession>A0AAE3DJK1</accession>
<comment type="similarity">
    <text evidence="2">Belongs to the bacterial solute-binding protein SsuA/TauA family.</text>
</comment>
<keyword evidence="3 4" id="KW-0732">Signal</keyword>